<comment type="subcellular location">
    <subcellularLocation>
        <location evidence="1">Cell envelope</location>
    </subcellularLocation>
</comment>
<dbReference type="PANTHER" id="PTHR33376:SF4">
    <property type="entry name" value="SIALIC ACID-BINDING PERIPLASMIC PROTEIN SIAP"/>
    <property type="match status" value="1"/>
</dbReference>
<keyword evidence="4 5" id="KW-0732">Signal</keyword>
<evidence type="ECO:0000256" key="5">
    <source>
        <dbReference type="SAM" id="SignalP"/>
    </source>
</evidence>
<evidence type="ECO:0000256" key="4">
    <source>
        <dbReference type="ARBA" id="ARBA00022729"/>
    </source>
</evidence>
<organism evidence="6 7">
    <name type="scientific">Thalassospira xiamenensis</name>
    <dbReference type="NCBI Taxonomy" id="220697"/>
    <lineage>
        <taxon>Bacteria</taxon>
        <taxon>Pseudomonadati</taxon>
        <taxon>Pseudomonadota</taxon>
        <taxon>Alphaproteobacteria</taxon>
        <taxon>Rhodospirillales</taxon>
        <taxon>Thalassospiraceae</taxon>
        <taxon>Thalassospira</taxon>
    </lineage>
</organism>
<dbReference type="NCBIfam" id="TIGR00787">
    <property type="entry name" value="dctP"/>
    <property type="match status" value="1"/>
</dbReference>
<evidence type="ECO:0000256" key="3">
    <source>
        <dbReference type="ARBA" id="ARBA00022448"/>
    </source>
</evidence>
<accession>A0A285TI05</accession>
<dbReference type="PANTHER" id="PTHR33376">
    <property type="match status" value="1"/>
</dbReference>
<dbReference type="Gene3D" id="3.40.190.170">
    <property type="entry name" value="Bacterial extracellular solute-binding protein, family 7"/>
    <property type="match status" value="1"/>
</dbReference>
<evidence type="ECO:0000313" key="6">
    <source>
        <dbReference type="EMBL" id="SOC20101.1"/>
    </source>
</evidence>
<sequence>MKNQRMTKAALSVLATLLSVSAISSIQSAQAETVLRLSHFAAETHPGHIAAKQFKENVEKRTNGEVVVELYPANELGAPPEQLEQTVLGIIDMNLPTQGALDKYEKAFGTVMTPFAFSSYDEAHRVLDGPFMEWAAPKLEKQGLVMLSNWEYGFRNVTNSVRPTNSPDDLAGLKLRTPPELQIVAALEAAGAQTTQIAFPELPGALTAGVVDGQENPIGVIYHNKLYELQDHLALTRHVYNSMVHVMNKAKWDALSGEEQTIVREESVAAGNLMRKLVQEQEEKELAAIKESGVQVTEPDLAKFKAKMGPAYERVSEYSGEENMKTFLGFLEN</sequence>
<evidence type="ECO:0000313" key="7">
    <source>
        <dbReference type="Proteomes" id="UP000219068"/>
    </source>
</evidence>
<dbReference type="AlphaFoldDB" id="A0A285TI05"/>
<feature type="signal peptide" evidence="5">
    <location>
        <begin position="1"/>
        <end position="31"/>
    </location>
</feature>
<evidence type="ECO:0000256" key="1">
    <source>
        <dbReference type="ARBA" id="ARBA00004196"/>
    </source>
</evidence>
<gene>
    <name evidence="6" type="ORF">SAMN05428964_1035</name>
</gene>
<keyword evidence="3" id="KW-0813">Transport</keyword>
<dbReference type="EMBL" id="OBMM01000003">
    <property type="protein sequence ID" value="SOC20101.1"/>
    <property type="molecule type" value="Genomic_DNA"/>
</dbReference>
<name>A0A285TI05_9PROT</name>
<reference evidence="6 7" key="1">
    <citation type="submission" date="2017-08" db="EMBL/GenBank/DDBJ databases">
        <authorList>
            <person name="de Groot N.N."/>
        </authorList>
    </citation>
    <scope>NUCLEOTIDE SEQUENCE [LARGE SCALE GENOMIC DNA]</scope>
    <source>
        <strain evidence="6 7">USBA 78</strain>
    </source>
</reference>
<dbReference type="InterPro" id="IPR004682">
    <property type="entry name" value="TRAP_DctP"/>
</dbReference>
<dbReference type="CDD" id="cd13603">
    <property type="entry name" value="PBP2_TRAP_Siap_TeaA_like"/>
    <property type="match status" value="1"/>
</dbReference>
<dbReference type="Proteomes" id="UP000219068">
    <property type="component" value="Unassembled WGS sequence"/>
</dbReference>
<dbReference type="GO" id="GO:0030288">
    <property type="term" value="C:outer membrane-bounded periplasmic space"/>
    <property type="evidence" value="ECO:0007669"/>
    <property type="project" value="InterPro"/>
</dbReference>
<evidence type="ECO:0000256" key="2">
    <source>
        <dbReference type="ARBA" id="ARBA00009023"/>
    </source>
</evidence>
<dbReference type="PIRSF" id="PIRSF006470">
    <property type="entry name" value="DctB"/>
    <property type="match status" value="1"/>
</dbReference>
<comment type="similarity">
    <text evidence="2">Belongs to the bacterial solute-binding protein 7 family.</text>
</comment>
<dbReference type="RefSeq" id="WP_142994496.1">
    <property type="nucleotide sequence ID" value="NZ_OBMM01000003.1"/>
</dbReference>
<proteinExistence type="inferred from homology"/>
<keyword evidence="6" id="KW-0675">Receptor</keyword>
<dbReference type="Pfam" id="PF03480">
    <property type="entry name" value="DctP"/>
    <property type="match status" value="1"/>
</dbReference>
<dbReference type="GO" id="GO:0055085">
    <property type="term" value="P:transmembrane transport"/>
    <property type="evidence" value="ECO:0007669"/>
    <property type="project" value="InterPro"/>
</dbReference>
<dbReference type="InterPro" id="IPR038404">
    <property type="entry name" value="TRAP_DctP_sf"/>
</dbReference>
<feature type="chain" id="PRO_5012493238" evidence="5">
    <location>
        <begin position="32"/>
        <end position="333"/>
    </location>
</feature>
<dbReference type="NCBIfam" id="NF037995">
    <property type="entry name" value="TRAP_S1"/>
    <property type="match status" value="1"/>
</dbReference>
<dbReference type="InterPro" id="IPR018389">
    <property type="entry name" value="DctP_fam"/>
</dbReference>
<protein>
    <submittedName>
        <fullName evidence="6">Tripartite ATP-independent transporter solute receptor, DctP family</fullName>
    </submittedName>
</protein>